<accession>A0A919S0H0</accession>
<dbReference type="RefSeq" id="WP_212904547.1">
    <property type="nucleotide sequence ID" value="NZ_BOPZ01000023.1"/>
</dbReference>
<comment type="caution">
    <text evidence="3">The sequence shown here is derived from an EMBL/GenBank/DDBJ whole genome shotgun (WGS) entry which is preliminary data.</text>
</comment>
<dbReference type="CDD" id="cd00093">
    <property type="entry name" value="HTH_XRE"/>
    <property type="match status" value="1"/>
</dbReference>
<dbReference type="SUPFAM" id="SSF47413">
    <property type="entry name" value="lambda repressor-like DNA-binding domains"/>
    <property type="match status" value="1"/>
</dbReference>
<dbReference type="Pfam" id="PF01381">
    <property type="entry name" value="HTH_3"/>
    <property type="match status" value="1"/>
</dbReference>
<gene>
    <name evidence="3" type="ORF">CPJCM30710_25280</name>
</gene>
<dbReference type="GO" id="GO:0003677">
    <property type="term" value="F:DNA binding"/>
    <property type="evidence" value="ECO:0007669"/>
    <property type="project" value="UniProtKB-KW"/>
</dbReference>
<sequence length="147" mass="16853">MNIGKRISEFRKLNKLTGVELAKRVGITREYLSHLEKGSKTPSFETLQNICSELGITLSDFFKEDTEVSPQLKELINNAKDLHPDLLNNINDMISTLKKNYKMVKTTIEGKNIEYVVDLNVKPNGLTKEEELEAYQLLQRLKELEGK</sequence>
<organism evidence="3 4">
    <name type="scientific">Clostridium polyendosporum</name>
    <dbReference type="NCBI Taxonomy" id="69208"/>
    <lineage>
        <taxon>Bacteria</taxon>
        <taxon>Bacillati</taxon>
        <taxon>Bacillota</taxon>
        <taxon>Clostridia</taxon>
        <taxon>Eubacteriales</taxon>
        <taxon>Clostridiaceae</taxon>
        <taxon>Clostridium</taxon>
    </lineage>
</organism>
<dbReference type="InterPro" id="IPR010982">
    <property type="entry name" value="Lambda_DNA-bd_dom_sf"/>
</dbReference>
<reference evidence="3" key="1">
    <citation type="submission" date="2021-03" db="EMBL/GenBank/DDBJ databases">
        <title>Taxonomic study of Clostridium polyendosporum from meadow-gley soil under rice.</title>
        <authorList>
            <person name="Kobayashi H."/>
            <person name="Tanizawa Y."/>
            <person name="Yagura M."/>
        </authorList>
    </citation>
    <scope>NUCLEOTIDE SEQUENCE</scope>
    <source>
        <strain evidence="3">JCM 30710</strain>
    </source>
</reference>
<dbReference type="InterPro" id="IPR001387">
    <property type="entry name" value="Cro/C1-type_HTH"/>
</dbReference>
<keyword evidence="4" id="KW-1185">Reference proteome</keyword>
<feature type="domain" description="HTH cro/C1-type" evidence="2">
    <location>
        <begin position="7"/>
        <end position="61"/>
    </location>
</feature>
<dbReference type="AlphaFoldDB" id="A0A919S0H0"/>
<dbReference type="GO" id="GO:0005829">
    <property type="term" value="C:cytosol"/>
    <property type="evidence" value="ECO:0007669"/>
    <property type="project" value="TreeGrafter"/>
</dbReference>
<dbReference type="Proteomes" id="UP000679179">
    <property type="component" value="Unassembled WGS sequence"/>
</dbReference>
<dbReference type="PANTHER" id="PTHR46797">
    <property type="entry name" value="HTH-TYPE TRANSCRIPTIONAL REGULATOR"/>
    <property type="match status" value="1"/>
</dbReference>
<dbReference type="InterPro" id="IPR050807">
    <property type="entry name" value="TransReg_Diox_bact_type"/>
</dbReference>
<proteinExistence type="predicted"/>
<dbReference type="EMBL" id="BOPZ01000023">
    <property type="protein sequence ID" value="GIM29862.1"/>
    <property type="molecule type" value="Genomic_DNA"/>
</dbReference>
<name>A0A919S0H0_9CLOT</name>
<dbReference type="PROSITE" id="PS50943">
    <property type="entry name" value="HTH_CROC1"/>
    <property type="match status" value="1"/>
</dbReference>
<dbReference type="GO" id="GO:0003700">
    <property type="term" value="F:DNA-binding transcription factor activity"/>
    <property type="evidence" value="ECO:0007669"/>
    <property type="project" value="TreeGrafter"/>
</dbReference>
<dbReference type="PANTHER" id="PTHR46797:SF1">
    <property type="entry name" value="METHYLPHOSPHONATE SYNTHASE"/>
    <property type="match status" value="1"/>
</dbReference>
<evidence type="ECO:0000259" key="2">
    <source>
        <dbReference type="PROSITE" id="PS50943"/>
    </source>
</evidence>
<dbReference type="SMART" id="SM00530">
    <property type="entry name" value="HTH_XRE"/>
    <property type="match status" value="1"/>
</dbReference>
<evidence type="ECO:0000313" key="3">
    <source>
        <dbReference type="EMBL" id="GIM29862.1"/>
    </source>
</evidence>
<keyword evidence="1" id="KW-0238">DNA-binding</keyword>
<evidence type="ECO:0000313" key="4">
    <source>
        <dbReference type="Proteomes" id="UP000679179"/>
    </source>
</evidence>
<protein>
    <recommendedName>
        <fullName evidence="2">HTH cro/C1-type domain-containing protein</fullName>
    </recommendedName>
</protein>
<dbReference type="Gene3D" id="1.10.260.40">
    <property type="entry name" value="lambda repressor-like DNA-binding domains"/>
    <property type="match status" value="1"/>
</dbReference>
<evidence type="ECO:0000256" key="1">
    <source>
        <dbReference type="ARBA" id="ARBA00023125"/>
    </source>
</evidence>